<sequence>GSSAPRLRAQTRLPAPPRPSGAARACPAGASDRVPDDEQARLELNGLFPAPVRDLWLEIGFGAGEHLAHQVRTNPDVGFIGCEPFVQGVAGLLRHLEADGTSGRVRIFPDDARLLLDRLPDASIGRLFVLFPDPWPKNRHHKRRLIDAETLAGFARILKDGTEFRWASDDMDYVEWTLERVAASGAFSGPEQRSGDWPSQPADWPETRYEQKARAAGRAPVFLRYVRIPR</sequence>
<accession>A0AA35W8K7</accession>
<comment type="caution">
    <text evidence="8">The sequence shown here is derived from an EMBL/GenBank/DDBJ whole genome shotgun (WGS) entry which is preliminary data.</text>
</comment>
<dbReference type="AlphaFoldDB" id="A0AA35W8K7"/>
<name>A0AA35W8K7_GEOBA</name>
<evidence type="ECO:0000256" key="4">
    <source>
        <dbReference type="ARBA" id="ARBA00022679"/>
    </source>
</evidence>
<keyword evidence="4" id="KW-0808">Transferase</keyword>
<dbReference type="EC" id="2.1.1.33" evidence="2"/>
<dbReference type="InterPro" id="IPR055361">
    <property type="entry name" value="tRNA_methyltr_TrmB_bact"/>
</dbReference>
<keyword evidence="9" id="KW-1185">Reference proteome</keyword>
<dbReference type="InterPro" id="IPR029063">
    <property type="entry name" value="SAM-dependent_MTases_sf"/>
</dbReference>
<dbReference type="PANTHER" id="PTHR23417:SF14">
    <property type="entry name" value="PENTACOTRIPEPTIDE-REPEAT REGION OF PRORP DOMAIN-CONTAINING PROTEIN"/>
    <property type="match status" value="1"/>
</dbReference>
<gene>
    <name evidence="8" type="ORF">GBAR_LOCUS4466</name>
</gene>
<evidence type="ECO:0000256" key="5">
    <source>
        <dbReference type="ARBA" id="ARBA00022691"/>
    </source>
</evidence>
<evidence type="ECO:0000256" key="3">
    <source>
        <dbReference type="ARBA" id="ARBA00022603"/>
    </source>
</evidence>
<keyword evidence="3" id="KW-0489">Methyltransferase</keyword>
<evidence type="ECO:0000313" key="9">
    <source>
        <dbReference type="Proteomes" id="UP001174909"/>
    </source>
</evidence>
<evidence type="ECO:0000256" key="6">
    <source>
        <dbReference type="ARBA" id="ARBA00022694"/>
    </source>
</evidence>
<dbReference type="GO" id="GO:0008176">
    <property type="term" value="F:tRNA (guanine(46)-N7)-methyltransferase activity"/>
    <property type="evidence" value="ECO:0007669"/>
    <property type="project" value="UniProtKB-EC"/>
</dbReference>
<evidence type="ECO:0000256" key="7">
    <source>
        <dbReference type="SAM" id="MobiDB-lite"/>
    </source>
</evidence>
<feature type="region of interest" description="Disordered" evidence="7">
    <location>
        <begin position="1"/>
        <end position="34"/>
    </location>
</feature>
<dbReference type="PANTHER" id="PTHR23417">
    <property type="entry name" value="3-DEOXY-D-MANNO-OCTULOSONIC-ACID TRANSFERASE/TRNA GUANINE-N 7 - -METHYLTRANSFERASE"/>
    <property type="match status" value="1"/>
</dbReference>
<proteinExistence type="inferred from homology"/>
<dbReference type="EMBL" id="CASHTH010000643">
    <property type="protein sequence ID" value="CAI8005890.1"/>
    <property type="molecule type" value="Genomic_DNA"/>
</dbReference>
<dbReference type="Proteomes" id="UP001174909">
    <property type="component" value="Unassembled WGS sequence"/>
</dbReference>
<dbReference type="Gene3D" id="3.40.50.150">
    <property type="entry name" value="Vaccinia Virus protein VP39"/>
    <property type="match status" value="1"/>
</dbReference>
<evidence type="ECO:0000313" key="8">
    <source>
        <dbReference type="EMBL" id="CAI8005890.1"/>
    </source>
</evidence>
<comment type="catalytic activity">
    <reaction evidence="1">
        <text>guanosine(46) in tRNA + S-adenosyl-L-methionine = N(7)-methylguanosine(46) in tRNA + S-adenosyl-L-homocysteine</text>
        <dbReference type="Rhea" id="RHEA:42708"/>
        <dbReference type="Rhea" id="RHEA-COMP:10188"/>
        <dbReference type="Rhea" id="RHEA-COMP:10189"/>
        <dbReference type="ChEBI" id="CHEBI:57856"/>
        <dbReference type="ChEBI" id="CHEBI:59789"/>
        <dbReference type="ChEBI" id="CHEBI:74269"/>
        <dbReference type="ChEBI" id="CHEBI:74480"/>
        <dbReference type="EC" id="2.1.1.33"/>
    </reaction>
</comment>
<keyword evidence="5" id="KW-0949">S-adenosyl-L-methionine</keyword>
<evidence type="ECO:0000256" key="1">
    <source>
        <dbReference type="ARBA" id="ARBA00000142"/>
    </source>
</evidence>
<evidence type="ECO:0000256" key="2">
    <source>
        <dbReference type="ARBA" id="ARBA00011977"/>
    </source>
</evidence>
<reference evidence="8" key="1">
    <citation type="submission" date="2023-03" db="EMBL/GenBank/DDBJ databases">
        <authorList>
            <person name="Steffen K."/>
            <person name="Cardenas P."/>
        </authorList>
    </citation>
    <scope>NUCLEOTIDE SEQUENCE</scope>
</reference>
<dbReference type="Pfam" id="PF02390">
    <property type="entry name" value="Methyltransf_4"/>
    <property type="match status" value="1"/>
</dbReference>
<feature type="non-terminal residue" evidence="8">
    <location>
        <position position="1"/>
    </location>
</feature>
<keyword evidence="6" id="KW-0819">tRNA processing</keyword>
<protein>
    <recommendedName>
        <fullName evidence="2">tRNA (guanine(46)-N(7))-methyltransferase</fullName>
        <ecNumber evidence="2">2.1.1.33</ecNumber>
    </recommendedName>
</protein>
<dbReference type="PROSITE" id="PS51625">
    <property type="entry name" value="SAM_MT_TRMB"/>
    <property type="match status" value="1"/>
</dbReference>
<dbReference type="GO" id="GO:0043527">
    <property type="term" value="C:tRNA methyltransferase complex"/>
    <property type="evidence" value="ECO:0007669"/>
    <property type="project" value="TreeGrafter"/>
</dbReference>
<organism evidence="8 9">
    <name type="scientific">Geodia barretti</name>
    <name type="common">Barrett's horny sponge</name>
    <dbReference type="NCBI Taxonomy" id="519541"/>
    <lineage>
        <taxon>Eukaryota</taxon>
        <taxon>Metazoa</taxon>
        <taxon>Porifera</taxon>
        <taxon>Demospongiae</taxon>
        <taxon>Heteroscleromorpha</taxon>
        <taxon>Tetractinellida</taxon>
        <taxon>Astrophorina</taxon>
        <taxon>Geodiidae</taxon>
        <taxon>Geodia</taxon>
    </lineage>
</organism>
<dbReference type="SUPFAM" id="SSF53335">
    <property type="entry name" value="S-adenosyl-L-methionine-dependent methyltransferases"/>
    <property type="match status" value="1"/>
</dbReference>
<dbReference type="InterPro" id="IPR003358">
    <property type="entry name" value="tRNA_(Gua-N-7)_MeTrfase_Trmb"/>
</dbReference>
<dbReference type="HAMAP" id="MF_01057">
    <property type="entry name" value="tRNA_methyltr_TrmB"/>
    <property type="match status" value="1"/>
</dbReference>
<feature type="compositionally biased region" description="Low complexity" evidence="7">
    <location>
        <begin position="20"/>
        <end position="31"/>
    </location>
</feature>